<sequence>MKMTLARKGLLTYIMEMKSEEKSESDWDVKDMKTYGIIAQGLEVEHQSKIHHAKRSMDFAWKKETVGDVMGEYRKMTILLGSFPADYEMIVTILENSTGLTLMDVKEKLLKEYEKKQQKETSEDAFRVQERRHNSVEDVTDAIRWVGHKQFECGTKAAKNMNEVAFTVHDGGKQGWLLDSGTSSHMTPTKEDFIEYRELKDHIDVRVADGAKMEAIGKGKFVFRCKDSKMVTVQDVAHTGSG</sequence>
<proteinExistence type="predicted"/>
<dbReference type="EMBL" id="FR824518">
    <property type="protein sequence ID" value="CCA27214.1"/>
    <property type="molecule type" value="Genomic_DNA"/>
</dbReference>
<accession>F0X0D0</accession>
<evidence type="ECO:0000259" key="1">
    <source>
        <dbReference type="Pfam" id="PF22936"/>
    </source>
</evidence>
<dbReference type="InterPro" id="IPR054722">
    <property type="entry name" value="PolX-like_BBD"/>
</dbReference>
<dbReference type="Pfam" id="PF14223">
    <property type="entry name" value="Retrotran_gag_2"/>
    <property type="match status" value="1"/>
</dbReference>
<dbReference type="AlphaFoldDB" id="F0X0D0"/>
<protein>
    <submittedName>
        <fullName evidence="2">Putative polyprotein</fullName>
    </submittedName>
</protein>
<evidence type="ECO:0000313" key="2">
    <source>
        <dbReference type="EMBL" id="CCA27214.1"/>
    </source>
</evidence>
<dbReference type="Pfam" id="PF22936">
    <property type="entry name" value="Pol_BBD"/>
    <property type="match status" value="1"/>
</dbReference>
<name>F0X0D0_9STRA</name>
<reference evidence="2" key="1">
    <citation type="journal article" date="2011" name="PLoS Biol.">
        <title>Gene gain and loss during evolution of obligate parasitism in the white rust pathogen of Arabidopsis thaliana.</title>
        <authorList>
            <person name="Kemen E."/>
            <person name="Gardiner A."/>
            <person name="Schultz-Larsen T."/>
            <person name="Kemen A.C."/>
            <person name="Balmuth A.L."/>
            <person name="Robert-Seilaniantz A."/>
            <person name="Bailey K."/>
            <person name="Holub E."/>
            <person name="Studholme D.J."/>
            <person name="Maclean D."/>
            <person name="Jones J.D."/>
        </authorList>
    </citation>
    <scope>NUCLEOTIDE SEQUENCE</scope>
</reference>
<dbReference type="HOGENOM" id="CLU_057967_0_0_1"/>
<feature type="domain" description="Retrovirus-related Pol polyprotein from transposon TNT 1-94-like beta-barrel" evidence="1">
    <location>
        <begin position="176"/>
        <end position="238"/>
    </location>
</feature>
<gene>
    <name evidence="2" type="primary">AlNc14C477G11868</name>
    <name evidence="2" type="ORF">ALNC14_133580</name>
</gene>
<reference evidence="2" key="2">
    <citation type="submission" date="2011-02" db="EMBL/GenBank/DDBJ databases">
        <authorList>
            <person name="MacLean D."/>
        </authorList>
    </citation>
    <scope>NUCLEOTIDE SEQUENCE</scope>
</reference>
<organism evidence="2">
    <name type="scientific">Albugo laibachii Nc14</name>
    <dbReference type="NCBI Taxonomy" id="890382"/>
    <lineage>
        <taxon>Eukaryota</taxon>
        <taxon>Sar</taxon>
        <taxon>Stramenopiles</taxon>
        <taxon>Oomycota</taxon>
        <taxon>Peronosporomycetes</taxon>
        <taxon>Albuginales</taxon>
        <taxon>Albuginaceae</taxon>
        <taxon>Albugo</taxon>
    </lineage>
</organism>